<accession>A0A855S7T4</accession>
<dbReference type="Pfam" id="PF00702">
    <property type="entry name" value="Hydrolase"/>
    <property type="match status" value="1"/>
</dbReference>
<dbReference type="SUPFAM" id="SSF56784">
    <property type="entry name" value="HAD-like"/>
    <property type="match status" value="1"/>
</dbReference>
<dbReference type="NCBIfam" id="TIGR01509">
    <property type="entry name" value="HAD-SF-IA-v3"/>
    <property type="match status" value="1"/>
</dbReference>
<dbReference type="InterPro" id="IPR006439">
    <property type="entry name" value="HAD-SF_hydro_IA"/>
</dbReference>
<dbReference type="InterPro" id="IPR023214">
    <property type="entry name" value="HAD_sf"/>
</dbReference>
<dbReference type="InterPro" id="IPR036412">
    <property type="entry name" value="HAD-like_sf"/>
</dbReference>
<dbReference type="SFLD" id="SFLDS00003">
    <property type="entry name" value="Haloacid_Dehalogenase"/>
    <property type="match status" value="1"/>
</dbReference>
<reference evidence="1 2" key="1">
    <citation type="submission" date="2018-01" db="EMBL/GenBank/DDBJ databases">
        <title>Whole genome sequencing of Histamine producing bacteria.</title>
        <authorList>
            <person name="Butler K."/>
        </authorList>
    </citation>
    <scope>NUCLEOTIDE SEQUENCE [LARGE SCALE GENOMIC DNA]</scope>
    <source>
        <strain evidence="1 2">A2-1</strain>
    </source>
</reference>
<organism evidence="1 2">
    <name type="scientific">Photobacterium angustum</name>
    <dbReference type="NCBI Taxonomy" id="661"/>
    <lineage>
        <taxon>Bacteria</taxon>
        <taxon>Pseudomonadati</taxon>
        <taxon>Pseudomonadota</taxon>
        <taxon>Gammaproteobacteria</taxon>
        <taxon>Vibrionales</taxon>
        <taxon>Vibrionaceae</taxon>
        <taxon>Photobacterium</taxon>
    </lineage>
</organism>
<proteinExistence type="predicted"/>
<dbReference type="GeneID" id="61230384"/>
<dbReference type="SFLD" id="SFLDG01129">
    <property type="entry name" value="C1.5:_HAD__Beta-PGM__Phosphata"/>
    <property type="match status" value="1"/>
</dbReference>
<dbReference type="RefSeq" id="WP_045082184.1">
    <property type="nucleotide sequence ID" value="NZ_JZSX01000001.1"/>
</dbReference>
<dbReference type="InterPro" id="IPR023198">
    <property type="entry name" value="PGP-like_dom2"/>
</dbReference>
<dbReference type="PANTHER" id="PTHR43611:SF3">
    <property type="entry name" value="FLAVIN MONONUCLEOTIDE HYDROLASE 1, CHLOROPLATIC"/>
    <property type="match status" value="1"/>
</dbReference>
<dbReference type="Gene3D" id="1.10.150.240">
    <property type="entry name" value="Putative phosphatase, domain 2"/>
    <property type="match status" value="1"/>
</dbReference>
<evidence type="ECO:0000313" key="2">
    <source>
        <dbReference type="Proteomes" id="UP000241440"/>
    </source>
</evidence>
<gene>
    <name evidence="1" type="ORF">C0W41_19945</name>
</gene>
<dbReference type="Proteomes" id="UP000241440">
    <property type="component" value="Unassembled WGS sequence"/>
</dbReference>
<protein>
    <submittedName>
        <fullName evidence="1">HAD family phosphatase</fullName>
    </submittedName>
</protein>
<evidence type="ECO:0000313" key="1">
    <source>
        <dbReference type="EMBL" id="PSX04725.1"/>
    </source>
</evidence>
<name>A0A855S7T4_PHOAN</name>
<dbReference type="AlphaFoldDB" id="A0A855S7T4"/>
<dbReference type="CDD" id="cd02603">
    <property type="entry name" value="HAD_sEH-N_like"/>
    <property type="match status" value="1"/>
</dbReference>
<dbReference type="Gene3D" id="3.40.50.1000">
    <property type="entry name" value="HAD superfamily/HAD-like"/>
    <property type="match status" value="1"/>
</dbReference>
<dbReference type="PANTHER" id="PTHR43611">
    <property type="entry name" value="ALPHA-D-GLUCOSE 1-PHOSPHATE PHOSPHATASE"/>
    <property type="match status" value="1"/>
</dbReference>
<sequence length="205" mass="23416">MEISNIKNIIFDVGNVFVRWSPVEIVRLTFGDNVTPEPLAQHLFGSKTWMDLNRGLLTEQETKLQYQELHGLSELETDRLFYYIKQSQILLFDSVNLLKRAKIADYKVYALTDNVNEIVTHLQLTYDFWQHFDGEIVSAKVGLLKPEPEIYHALLSKYDLNAAESVFIDDMIYNVRGAKLVGLSAIQFKNVLQCESALTSLGVAL</sequence>
<dbReference type="EMBL" id="PYOY01000016">
    <property type="protein sequence ID" value="PSX04725.1"/>
    <property type="molecule type" value="Genomic_DNA"/>
</dbReference>
<comment type="caution">
    <text evidence="1">The sequence shown here is derived from an EMBL/GenBank/DDBJ whole genome shotgun (WGS) entry which is preliminary data.</text>
</comment>